<dbReference type="SUPFAM" id="SSF100910">
    <property type="entry name" value="Chemosensory protein Csp2"/>
    <property type="match status" value="1"/>
</dbReference>
<dbReference type="Pfam" id="PF03392">
    <property type="entry name" value="OS-D"/>
    <property type="match status" value="1"/>
</dbReference>
<evidence type="ECO:0000313" key="3">
    <source>
        <dbReference type="EMBL" id="AYN71371.1"/>
    </source>
</evidence>
<sequence length="192" mass="21440">MRACRGLLLLAAYAAAVVTADASMRGKTLVEFANTDWAAYLGDRPAIERHIKCVLDKMPCDESGLKLKSLLPFMMDQNCRKCSNIEKLFTRKLKRMMAKHYPEAYRDMALLARHLQREAAAAAITTTTPITTTVADIDGDTTTVSSSTALSCVCRCRSLYRRRHRHRTATASGRSRQQRDLAFSQPSTAPLR</sequence>
<gene>
    <name evidence="3" type="primary">CSP23</name>
</gene>
<dbReference type="InterPro" id="IPR036682">
    <property type="entry name" value="OS_D_A10/PebIII_sf"/>
</dbReference>
<dbReference type="EMBL" id="MH568719">
    <property type="protein sequence ID" value="AYN71371.1"/>
    <property type="molecule type" value="mRNA"/>
</dbReference>
<accession>A0A3G2LGG3</accession>
<dbReference type="Gene3D" id="1.10.2080.10">
    <property type="entry name" value="Insect odorant-binding protein A10/Ejaculatory bulb-specific protein 3"/>
    <property type="match status" value="1"/>
</dbReference>
<evidence type="ECO:0000256" key="1">
    <source>
        <dbReference type="SAM" id="MobiDB-lite"/>
    </source>
</evidence>
<feature type="signal peptide" evidence="2">
    <location>
        <begin position="1"/>
        <end position="19"/>
    </location>
</feature>
<reference evidence="3" key="1">
    <citation type="submission" date="2018-06" db="EMBL/GenBank/DDBJ databases">
        <title>Transcriptome analysis and expression profiles of olfactory relative protein genes in Oedaleus infernalis.</title>
        <authorList>
            <person name="Zhang Y."/>
            <person name="Pang B."/>
        </authorList>
    </citation>
    <scope>NUCLEOTIDE SEQUENCE</scope>
</reference>
<evidence type="ECO:0000256" key="2">
    <source>
        <dbReference type="SAM" id="SignalP"/>
    </source>
</evidence>
<dbReference type="PANTHER" id="PTHR11257">
    <property type="entry name" value="CHEMOSENSORY PROTEIN-RELATED"/>
    <property type="match status" value="1"/>
</dbReference>
<feature type="chain" id="PRO_5018330218" evidence="2">
    <location>
        <begin position="20"/>
        <end position="192"/>
    </location>
</feature>
<feature type="region of interest" description="Disordered" evidence="1">
    <location>
        <begin position="165"/>
        <end position="192"/>
    </location>
</feature>
<dbReference type="AlphaFoldDB" id="A0A3G2LGG3"/>
<protein>
    <submittedName>
        <fullName evidence="3">Chemosensory protein 23</fullName>
    </submittedName>
</protein>
<proteinExistence type="evidence at transcript level"/>
<name>A0A3G2LGG3_9ORTH</name>
<organism evidence="3">
    <name type="scientific">Oedaleus infernalis</name>
    <dbReference type="NCBI Taxonomy" id="267432"/>
    <lineage>
        <taxon>Eukaryota</taxon>
        <taxon>Metazoa</taxon>
        <taxon>Ecdysozoa</taxon>
        <taxon>Arthropoda</taxon>
        <taxon>Hexapoda</taxon>
        <taxon>Insecta</taxon>
        <taxon>Pterygota</taxon>
        <taxon>Neoptera</taxon>
        <taxon>Polyneoptera</taxon>
        <taxon>Orthoptera</taxon>
        <taxon>Caelifera</taxon>
        <taxon>Acrididea</taxon>
        <taxon>Acridomorpha</taxon>
        <taxon>Acridoidea</taxon>
        <taxon>Acrididae</taxon>
        <taxon>Oedipodinae</taxon>
        <taxon>Oedaleus</taxon>
    </lineage>
</organism>
<keyword evidence="2" id="KW-0732">Signal</keyword>
<dbReference type="InterPro" id="IPR005055">
    <property type="entry name" value="A10/PebIII"/>
</dbReference>